<dbReference type="InterPro" id="IPR037033">
    <property type="entry name" value="DNA-dir_RNAP_su2_hyb_sf"/>
</dbReference>
<evidence type="ECO:0000313" key="7">
    <source>
        <dbReference type="EMBL" id="MFD0851839.1"/>
    </source>
</evidence>
<evidence type="ECO:0000256" key="2">
    <source>
        <dbReference type="ARBA" id="ARBA00022478"/>
    </source>
</evidence>
<organism evidence="7 8">
    <name type="scientific">Actinomadura adrarensis</name>
    <dbReference type="NCBI Taxonomy" id="1819600"/>
    <lineage>
        <taxon>Bacteria</taxon>
        <taxon>Bacillati</taxon>
        <taxon>Actinomycetota</taxon>
        <taxon>Actinomycetes</taxon>
        <taxon>Streptosporangiales</taxon>
        <taxon>Thermomonosporaceae</taxon>
        <taxon>Actinomadura</taxon>
    </lineage>
</organism>
<keyword evidence="5" id="KW-0804">Transcription</keyword>
<keyword evidence="2 7" id="KW-0240">DNA-directed RNA polymerase</keyword>
<dbReference type="Pfam" id="PF00562">
    <property type="entry name" value="RNA_pol_Rpb2_6"/>
    <property type="match status" value="1"/>
</dbReference>
<keyword evidence="3" id="KW-0808">Transferase</keyword>
<keyword evidence="4" id="KW-0548">Nucleotidyltransferase</keyword>
<dbReference type="Gene3D" id="2.40.50.150">
    <property type="match status" value="1"/>
</dbReference>
<protein>
    <recommendedName>
        <fullName evidence="1">DNA-directed RNA polymerase</fullName>
        <ecNumber evidence="1">2.7.7.6</ecNumber>
    </recommendedName>
</protein>
<dbReference type="PROSITE" id="PS01166">
    <property type="entry name" value="RNA_POL_BETA"/>
    <property type="match status" value="1"/>
</dbReference>
<feature type="non-terminal residue" evidence="7">
    <location>
        <position position="1"/>
    </location>
</feature>
<evidence type="ECO:0000313" key="8">
    <source>
        <dbReference type="Proteomes" id="UP001597083"/>
    </source>
</evidence>
<reference evidence="8" key="1">
    <citation type="journal article" date="2019" name="Int. J. Syst. Evol. Microbiol.">
        <title>The Global Catalogue of Microorganisms (GCM) 10K type strain sequencing project: providing services to taxonomists for standard genome sequencing and annotation.</title>
        <authorList>
            <consortium name="The Broad Institute Genomics Platform"/>
            <consortium name="The Broad Institute Genome Sequencing Center for Infectious Disease"/>
            <person name="Wu L."/>
            <person name="Ma J."/>
        </authorList>
    </citation>
    <scope>NUCLEOTIDE SEQUENCE [LARGE SCALE GENOMIC DNA]</scope>
    <source>
        <strain evidence="8">JCM 31696</strain>
    </source>
</reference>
<dbReference type="GO" id="GO:0000428">
    <property type="term" value="C:DNA-directed RNA polymerase complex"/>
    <property type="evidence" value="ECO:0007669"/>
    <property type="project" value="UniProtKB-KW"/>
</dbReference>
<accession>A0ABW3CDU5</accession>
<dbReference type="InterPro" id="IPR007120">
    <property type="entry name" value="DNA-dir_RNAP_su2_dom"/>
</dbReference>
<evidence type="ECO:0000256" key="3">
    <source>
        <dbReference type="ARBA" id="ARBA00022679"/>
    </source>
</evidence>
<dbReference type="EMBL" id="JBHTIR010000829">
    <property type="protein sequence ID" value="MFD0851839.1"/>
    <property type="molecule type" value="Genomic_DNA"/>
</dbReference>
<dbReference type="PANTHER" id="PTHR20856">
    <property type="entry name" value="DNA-DIRECTED RNA POLYMERASE I SUBUNIT 2"/>
    <property type="match status" value="1"/>
</dbReference>
<evidence type="ECO:0000259" key="6">
    <source>
        <dbReference type="Pfam" id="PF00562"/>
    </source>
</evidence>
<evidence type="ECO:0000256" key="4">
    <source>
        <dbReference type="ARBA" id="ARBA00022695"/>
    </source>
</evidence>
<dbReference type="InterPro" id="IPR014724">
    <property type="entry name" value="RNA_pol_RPB2_OB-fold"/>
</dbReference>
<feature type="domain" description="DNA-directed RNA polymerase subunit 2 hybrid-binding" evidence="6">
    <location>
        <begin position="3"/>
        <end position="162"/>
    </location>
</feature>
<dbReference type="Gene3D" id="2.40.270.10">
    <property type="entry name" value="DNA-directed RNA polymerase, subunit 2, domain 6"/>
    <property type="match status" value="1"/>
</dbReference>
<dbReference type="SUPFAM" id="SSF64484">
    <property type="entry name" value="beta and beta-prime subunits of DNA dependent RNA-polymerase"/>
    <property type="match status" value="1"/>
</dbReference>
<comment type="caution">
    <text evidence="7">The sequence shown here is derived from an EMBL/GenBank/DDBJ whole genome shotgun (WGS) entry which is preliminary data.</text>
</comment>
<dbReference type="Proteomes" id="UP001597083">
    <property type="component" value="Unassembled WGS sequence"/>
</dbReference>
<dbReference type="InterPro" id="IPR015712">
    <property type="entry name" value="DNA-dir_RNA_pol_su2"/>
</dbReference>
<sequence length="182" mass="19810">VLADLDERGIIRIGADVVPGDILVGKVTPKGETELTPEERLLRAIFGEKAREVRDTSLKVPHGEQGKVIGVRVFSRDEGDELPPGVNELVRVYVAQKRKITDGDKLAGRHGNKGVISKVLPVEDMPFLEDGTPVDIVLNPLGVPGRMNVGQVLETHLGWVASRGWKVEGDDADWKRALKSIG</sequence>
<feature type="non-terminal residue" evidence="7">
    <location>
        <position position="182"/>
    </location>
</feature>
<dbReference type="EC" id="2.7.7.6" evidence="1"/>
<gene>
    <name evidence="7" type="ORF">ACFQ07_06385</name>
</gene>
<name>A0ABW3CDU5_9ACTN</name>
<dbReference type="InterPro" id="IPR007121">
    <property type="entry name" value="RNA_pol_bsu_CS"/>
</dbReference>
<keyword evidence="8" id="KW-1185">Reference proteome</keyword>
<evidence type="ECO:0000256" key="1">
    <source>
        <dbReference type="ARBA" id="ARBA00012418"/>
    </source>
</evidence>
<evidence type="ECO:0000256" key="5">
    <source>
        <dbReference type="ARBA" id="ARBA00023163"/>
    </source>
</evidence>
<proteinExistence type="predicted"/>